<dbReference type="PANTHER" id="PTHR10050:SF46">
    <property type="entry name" value="PROTEIN O-MANNOSYL-TRANSFERASE 2"/>
    <property type="match status" value="1"/>
</dbReference>
<feature type="transmembrane region" description="Helical" evidence="10">
    <location>
        <begin position="418"/>
        <end position="435"/>
    </location>
</feature>
<evidence type="ECO:0000256" key="4">
    <source>
        <dbReference type="ARBA" id="ARBA00022676"/>
    </source>
</evidence>
<dbReference type="STRING" id="556325.BHE16_05075"/>
<comment type="function">
    <text evidence="10">Protein O-mannosyltransferase that catalyzes the transfer of a single mannose residue from a polyprenol phospho-mannosyl lipidic donor to the hydroxyl group of selected serine and threonine residues in acceptor proteins.</text>
</comment>
<comment type="subcellular location">
    <subcellularLocation>
        <location evidence="10">Cell membrane</location>
    </subcellularLocation>
    <subcellularLocation>
        <location evidence="1">Endomembrane system</location>
        <topology evidence="1">Multi-pass membrane protein</topology>
    </subcellularLocation>
</comment>
<organism evidence="13 14">
    <name type="scientific">Neomicrococcus aestuarii</name>
    <dbReference type="NCBI Taxonomy" id="556325"/>
    <lineage>
        <taxon>Bacteria</taxon>
        <taxon>Bacillati</taxon>
        <taxon>Actinomycetota</taxon>
        <taxon>Actinomycetes</taxon>
        <taxon>Micrococcales</taxon>
        <taxon>Micrococcaceae</taxon>
        <taxon>Neomicrococcus</taxon>
    </lineage>
</organism>
<feature type="transmembrane region" description="Helical" evidence="10">
    <location>
        <begin position="465"/>
        <end position="487"/>
    </location>
</feature>
<feature type="transmembrane region" description="Helical" evidence="10">
    <location>
        <begin position="499"/>
        <end position="523"/>
    </location>
</feature>
<dbReference type="Pfam" id="PF16192">
    <property type="entry name" value="PMT_4TMC"/>
    <property type="match status" value="1"/>
</dbReference>
<evidence type="ECO:0000256" key="10">
    <source>
        <dbReference type="RuleBase" id="RU367007"/>
    </source>
</evidence>
<dbReference type="InterPro" id="IPR027005">
    <property type="entry name" value="PMT-like"/>
</dbReference>
<evidence type="ECO:0000256" key="5">
    <source>
        <dbReference type="ARBA" id="ARBA00022679"/>
    </source>
</evidence>
<dbReference type="InterPro" id="IPR003342">
    <property type="entry name" value="ArnT-like_N"/>
</dbReference>
<feature type="domain" description="ArnT-like N-terminal" evidence="11">
    <location>
        <begin position="50"/>
        <end position="206"/>
    </location>
</feature>
<dbReference type="GO" id="GO:0012505">
    <property type="term" value="C:endomembrane system"/>
    <property type="evidence" value="ECO:0007669"/>
    <property type="project" value="UniProtKB-SubCell"/>
</dbReference>
<evidence type="ECO:0000313" key="14">
    <source>
        <dbReference type="Proteomes" id="UP000183530"/>
    </source>
</evidence>
<evidence type="ECO:0000256" key="2">
    <source>
        <dbReference type="ARBA" id="ARBA00004922"/>
    </source>
</evidence>
<dbReference type="EMBL" id="CP018135">
    <property type="protein sequence ID" value="APF40496.1"/>
    <property type="molecule type" value="Genomic_DNA"/>
</dbReference>
<evidence type="ECO:0000256" key="8">
    <source>
        <dbReference type="ARBA" id="ARBA00023136"/>
    </source>
</evidence>
<dbReference type="EC" id="2.4.1.-" evidence="10"/>
<keyword evidence="4 10" id="KW-0328">Glycosyltransferase</keyword>
<comment type="pathway">
    <text evidence="2 10">Protein modification; protein glycosylation.</text>
</comment>
<proteinExistence type="inferred from homology"/>
<keyword evidence="6 10" id="KW-0812">Transmembrane</keyword>
<feature type="transmembrane region" description="Helical" evidence="10">
    <location>
        <begin position="265"/>
        <end position="281"/>
    </location>
</feature>
<dbReference type="GO" id="GO:0004169">
    <property type="term" value="F:dolichyl-phosphate-mannose-protein mannosyltransferase activity"/>
    <property type="evidence" value="ECO:0007669"/>
    <property type="project" value="UniProtKB-UniRule"/>
</dbReference>
<feature type="domain" description="Protein O-mannosyl-transferase C-terminal four TM" evidence="12">
    <location>
        <begin position="352"/>
        <end position="542"/>
    </location>
</feature>
<accession>A0A1L2ZN00</accession>
<evidence type="ECO:0000256" key="6">
    <source>
        <dbReference type="ARBA" id="ARBA00022692"/>
    </source>
</evidence>
<dbReference type="GO" id="GO:0005886">
    <property type="term" value="C:plasma membrane"/>
    <property type="evidence" value="ECO:0007669"/>
    <property type="project" value="UniProtKB-SubCell"/>
</dbReference>
<feature type="transmembrane region" description="Helical" evidence="10">
    <location>
        <begin position="189"/>
        <end position="207"/>
    </location>
</feature>
<keyword evidence="7 10" id="KW-1133">Transmembrane helix</keyword>
<feature type="transmembrane region" description="Helical" evidence="10">
    <location>
        <begin position="442"/>
        <end position="459"/>
    </location>
</feature>
<evidence type="ECO:0000256" key="3">
    <source>
        <dbReference type="ARBA" id="ARBA00007222"/>
    </source>
</evidence>
<keyword evidence="8 10" id="KW-0472">Membrane</keyword>
<dbReference type="AlphaFoldDB" id="A0A1L2ZN00"/>
<dbReference type="PANTHER" id="PTHR10050">
    <property type="entry name" value="DOLICHYL-PHOSPHATE-MANNOSE--PROTEIN MANNOSYLTRANSFERASE"/>
    <property type="match status" value="1"/>
</dbReference>
<feature type="transmembrane region" description="Helical" evidence="10">
    <location>
        <begin position="43"/>
        <end position="61"/>
    </location>
</feature>
<keyword evidence="14" id="KW-1185">Reference proteome</keyword>
<evidence type="ECO:0000313" key="13">
    <source>
        <dbReference type="EMBL" id="APF40496.1"/>
    </source>
</evidence>
<protein>
    <recommendedName>
        <fullName evidence="9 10">Polyprenol-phosphate-mannose--protein mannosyltransferase</fullName>
        <ecNumber evidence="10">2.4.1.-</ecNumber>
    </recommendedName>
</protein>
<keyword evidence="5 10" id="KW-0808">Transferase</keyword>
<name>A0A1L2ZN00_9MICC</name>
<evidence type="ECO:0000256" key="9">
    <source>
        <dbReference type="ARBA" id="ARBA00093617"/>
    </source>
</evidence>
<dbReference type="RefSeq" id="WP_071893973.1">
    <property type="nucleotide sequence ID" value="NZ_CP018135.1"/>
</dbReference>
<feature type="transmembrane region" description="Helical" evidence="10">
    <location>
        <begin position="302"/>
        <end position="325"/>
    </location>
</feature>
<gene>
    <name evidence="13" type="ORF">BHE16_05075</name>
</gene>
<evidence type="ECO:0000259" key="12">
    <source>
        <dbReference type="Pfam" id="PF16192"/>
    </source>
</evidence>
<comment type="similarity">
    <text evidence="3 10">Belongs to the glycosyltransferase 39 family.</text>
</comment>
<dbReference type="UniPathway" id="UPA00378"/>
<keyword evidence="10" id="KW-1003">Cell membrane</keyword>
<feature type="transmembrane region" description="Helical" evidence="10">
    <location>
        <begin position="165"/>
        <end position="183"/>
    </location>
</feature>
<dbReference type="Pfam" id="PF02366">
    <property type="entry name" value="PMT"/>
    <property type="match status" value="1"/>
</dbReference>
<feature type="transmembrane region" description="Helical" evidence="10">
    <location>
        <begin position="137"/>
        <end position="158"/>
    </location>
</feature>
<sequence>MSLVKPDAARRVVDPKEAFTEDSLLARLLELPRGMRRWSAGRLGWIVPLLITVLAGIMRFINLDHPHALIFDETYYVKDAYTMLQAGYELQWPEDPNEGFLAGAPVLAGGPEYVVHPPLGKWMIALGMLVFGWENGMGWRSGPAFFGTLAVLFTALIAQRMFRSVALGALAGLLVAVDGHQLVLSRTGLLDIFLMFFVVAALYFLLVDRDDGRRKLAARVAAQAAANGGIPTPKQLLYGPWILWRPWRLVAAVMLAGAVSVKWSALAFIAVFCLLAVWWDAQARRQAGIKHWLTAAVLRDGAFAFVTMMPVIAVLYVSTWTGWILSTDGYNRQWAAENPGEGLTFLPNWLNSLADYHRSAYAFHQQLSSDHDWESGPFSWLAAGRPVLFFFEQISTGSDGCTAVEQCRQAITDLPNPLLWWVGSVAMVVLLIMWIGSRDWRAGAILAGIAAGYLPWFMYPERTMFFFYTIGYEPFLVLAIVYLAGRITSRHYQDPVRHTMGLVGVGLFIGAVLLVSAFFWPVWTGETIPYDQYRLRIWMPSWS</sequence>
<dbReference type="InterPro" id="IPR032421">
    <property type="entry name" value="PMT_4TMC"/>
</dbReference>
<evidence type="ECO:0000256" key="1">
    <source>
        <dbReference type="ARBA" id="ARBA00004127"/>
    </source>
</evidence>
<dbReference type="KEGG" id="nae:BHE16_05075"/>
<dbReference type="Proteomes" id="UP000183530">
    <property type="component" value="Chromosome"/>
</dbReference>
<reference evidence="13 14" key="1">
    <citation type="submission" date="2016-11" db="EMBL/GenBank/DDBJ databases">
        <title>Genome sequencing of Zhihengliuella aestuarii B18 antagonistic to Plasmodiophora brassicae.</title>
        <authorList>
            <person name="Luo Y."/>
        </authorList>
    </citation>
    <scope>NUCLEOTIDE SEQUENCE [LARGE SCALE GENOMIC DNA]</scope>
    <source>
        <strain evidence="13 14">B18</strain>
    </source>
</reference>
<evidence type="ECO:0000259" key="11">
    <source>
        <dbReference type="Pfam" id="PF02366"/>
    </source>
</evidence>
<evidence type="ECO:0000256" key="7">
    <source>
        <dbReference type="ARBA" id="ARBA00022989"/>
    </source>
</evidence>